<dbReference type="InterPro" id="IPR000286">
    <property type="entry name" value="HDACs"/>
</dbReference>
<gene>
    <name evidence="3" type="ORF">M231_01967</name>
</gene>
<dbReference type="AlphaFoldDB" id="A0A4Q1BRU6"/>
<dbReference type="InParanoid" id="A0A4Q1BRU6"/>
<protein>
    <submittedName>
        <fullName evidence="3">Histone deacetylase 1/2</fullName>
    </submittedName>
</protein>
<dbReference type="GO" id="GO:0070210">
    <property type="term" value="C:Rpd3L-Expanded complex"/>
    <property type="evidence" value="ECO:0007669"/>
    <property type="project" value="TreeGrafter"/>
</dbReference>
<organism evidence="3 4">
    <name type="scientific">Tremella mesenterica</name>
    <name type="common">Jelly fungus</name>
    <dbReference type="NCBI Taxonomy" id="5217"/>
    <lineage>
        <taxon>Eukaryota</taxon>
        <taxon>Fungi</taxon>
        <taxon>Dikarya</taxon>
        <taxon>Basidiomycota</taxon>
        <taxon>Agaricomycotina</taxon>
        <taxon>Tremellomycetes</taxon>
        <taxon>Tremellales</taxon>
        <taxon>Tremellaceae</taxon>
        <taxon>Tremella</taxon>
    </lineage>
</organism>
<proteinExistence type="predicted"/>
<dbReference type="PANTHER" id="PTHR10625:SF2">
    <property type="entry name" value="HISTONE DEACETYLASE"/>
    <property type="match status" value="1"/>
</dbReference>
<dbReference type="PANTHER" id="PTHR10625">
    <property type="entry name" value="HISTONE DEACETYLASE HDAC1-RELATED"/>
    <property type="match status" value="1"/>
</dbReference>
<dbReference type="GO" id="GO:0031507">
    <property type="term" value="P:heterochromatin formation"/>
    <property type="evidence" value="ECO:0007669"/>
    <property type="project" value="TreeGrafter"/>
</dbReference>
<dbReference type="PRINTS" id="PR01270">
    <property type="entry name" value="HDASUPER"/>
</dbReference>
<evidence type="ECO:0000313" key="3">
    <source>
        <dbReference type="EMBL" id="RXK40715.1"/>
    </source>
</evidence>
<dbReference type="InterPro" id="IPR037138">
    <property type="entry name" value="His_deacetylse_dom_sf"/>
</dbReference>
<dbReference type="Gene3D" id="3.40.800.20">
    <property type="entry name" value="Histone deacetylase domain"/>
    <property type="match status" value="1"/>
</dbReference>
<feature type="compositionally biased region" description="Acidic residues" evidence="1">
    <location>
        <begin position="521"/>
        <end position="530"/>
    </location>
</feature>
<sequence>MASPSSTPFDITQPSTSSPRRISYFYDQDVGNYVYYLGHPMKPHRIRMAHNLIVSYGLCEEEGAEHEGSRSVNDELGQLMNGDTDGSVVKYHRALGGQGERAMQCFKPRRATKKEMTRFHTDEYIELLEMVNPDNAEILTGGGTRCLIGEDCPPFEGVFEFCTISAGGSISAAERINSGHADIAINWAGGLHHAKKNEASGFCYVNDIVLAILELLRIHTRVLYIDVDVHHGDGVEEAFYTTDRVMTASFHRFGEFFPGTGDVRDVGMGRGKGYAVNVPLRDGITNESFHYIFKPIIQHIIDWFRPGAVVLQMGADSLSGDKLGGFNLTLDGHAECARFVKSFNIPTIMLGGGGYTTKNVARAWTNETAVMCGRELPLDLPYNQYMEYYGPRYKLEVLPNNTDDHNPTTYLDNIKKSVIEHLRSLPHAPAAQMKSRSSRGVGDVLGLKKDELSDPEDEIEATVKKLKRKRDLNGTYIPPSESDSEDDSYAKADQSLRQGIINGTSRNTMVVRTRRKLQTADEQDEEDEDPCGVRSAGNKKRTFFRSSVSDLRGVLSIPAVNLNGSGRGNRVHGATHATGGTGIVETWVGELRNRVSRAGSSTSVV</sequence>
<dbReference type="InterPro" id="IPR023696">
    <property type="entry name" value="Ureohydrolase_dom_sf"/>
</dbReference>
<dbReference type="Pfam" id="PF00850">
    <property type="entry name" value="Hist_deacetyl"/>
    <property type="match status" value="1"/>
</dbReference>
<keyword evidence="4" id="KW-1185">Reference proteome</keyword>
<dbReference type="GO" id="GO:0004407">
    <property type="term" value="F:histone deacetylase activity"/>
    <property type="evidence" value="ECO:0007669"/>
    <property type="project" value="TreeGrafter"/>
</dbReference>
<feature type="region of interest" description="Disordered" evidence="1">
    <location>
        <begin position="427"/>
        <end position="458"/>
    </location>
</feature>
<dbReference type="EMBL" id="SDIL01000015">
    <property type="protein sequence ID" value="RXK40715.1"/>
    <property type="molecule type" value="Genomic_DNA"/>
</dbReference>
<dbReference type="VEuPathDB" id="FungiDB:TREMEDRAFT_24902"/>
<evidence type="ECO:0000313" key="4">
    <source>
        <dbReference type="Proteomes" id="UP000289152"/>
    </source>
</evidence>
<feature type="domain" description="Histone deacetylase" evidence="2">
    <location>
        <begin position="102"/>
        <end position="370"/>
    </location>
</feature>
<reference evidence="3 4" key="1">
    <citation type="submission" date="2016-06" db="EMBL/GenBank/DDBJ databases">
        <title>Evolution of pathogenesis and genome organization in the Tremellales.</title>
        <authorList>
            <person name="Cuomo C."/>
            <person name="Litvintseva A."/>
            <person name="Heitman J."/>
            <person name="Chen Y."/>
            <person name="Sun S."/>
            <person name="Springer D."/>
            <person name="Dromer F."/>
            <person name="Young S."/>
            <person name="Zeng Q."/>
            <person name="Chapman S."/>
            <person name="Gujja S."/>
            <person name="Saif S."/>
            <person name="Birren B."/>
        </authorList>
    </citation>
    <scope>NUCLEOTIDE SEQUENCE [LARGE SCALE GENOMIC DNA]</scope>
    <source>
        <strain evidence="3 4">ATCC 28783</strain>
    </source>
</reference>
<dbReference type="Proteomes" id="UP000289152">
    <property type="component" value="Unassembled WGS sequence"/>
</dbReference>
<comment type="caution">
    <text evidence="3">The sequence shown here is derived from an EMBL/GenBank/DDBJ whole genome shotgun (WGS) entry which is preliminary data.</text>
</comment>
<evidence type="ECO:0000259" key="2">
    <source>
        <dbReference type="Pfam" id="PF00850"/>
    </source>
</evidence>
<accession>A0A4Q1BRU6</accession>
<dbReference type="InterPro" id="IPR023801">
    <property type="entry name" value="His_deacetylse_dom"/>
</dbReference>
<evidence type="ECO:0000256" key="1">
    <source>
        <dbReference type="SAM" id="MobiDB-lite"/>
    </source>
</evidence>
<dbReference type="FunCoup" id="A0A4Q1BRU6">
    <property type="interactions" value="615"/>
</dbReference>
<name>A0A4Q1BRU6_TREME</name>
<dbReference type="OrthoDB" id="1918432at2759"/>
<feature type="region of interest" description="Disordered" evidence="1">
    <location>
        <begin position="496"/>
        <end position="537"/>
    </location>
</feature>
<dbReference type="SUPFAM" id="SSF52768">
    <property type="entry name" value="Arginase/deacetylase"/>
    <property type="match status" value="1"/>
</dbReference>
<dbReference type="STRING" id="5217.A0A4Q1BRU6"/>
<feature type="compositionally biased region" description="Polar residues" evidence="1">
    <location>
        <begin position="496"/>
        <end position="510"/>
    </location>
</feature>